<evidence type="ECO:0008006" key="4">
    <source>
        <dbReference type="Google" id="ProtNLM"/>
    </source>
</evidence>
<dbReference type="OrthoDB" id="20835at2759"/>
<evidence type="ECO:0000256" key="1">
    <source>
        <dbReference type="SAM" id="MobiDB-lite"/>
    </source>
</evidence>
<name>A0A139A995_GONPJ</name>
<dbReference type="Pfam" id="PF08576">
    <property type="entry name" value="DUF1764"/>
    <property type="match status" value="1"/>
</dbReference>
<keyword evidence="3" id="KW-1185">Reference proteome</keyword>
<dbReference type="PANTHER" id="PTHR34066">
    <property type="entry name" value="GROWTH FACTOR 2"/>
    <property type="match status" value="1"/>
</dbReference>
<evidence type="ECO:0000313" key="2">
    <source>
        <dbReference type="EMBL" id="KXS13370.1"/>
    </source>
</evidence>
<dbReference type="Proteomes" id="UP000070544">
    <property type="component" value="Unassembled WGS sequence"/>
</dbReference>
<protein>
    <recommendedName>
        <fullName evidence="4">DUF1764-domain-containing protein</fullName>
    </recommendedName>
</protein>
<sequence length="194" mass="20493">MPTSEIESIFAPKVKPKSKTDDASQKQSAVKRKDHGGDGAALIVKKKKKSSVKGKTEHDNAQSDGKTSGRPVATLKSTWTVTDGDDGAPTHTSSMATDSRPKPTPAPSKSATKSKSKKLPHPPSSVEVVTDPSLKAKTKPSPVSSSEPDEFADLRGTKSGRAKIDGLNLFQAEELNIGKGGDTPDCPFDCKCCY</sequence>
<evidence type="ECO:0000313" key="3">
    <source>
        <dbReference type="Proteomes" id="UP000070544"/>
    </source>
</evidence>
<organism evidence="2 3">
    <name type="scientific">Gonapodya prolifera (strain JEL478)</name>
    <name type="common">Monoblepharis prolifera</name>
    <dbReference type="NCBI Taxonomy" id="1344416"/>
    <lineage>
        <taxon>Eukaryota</taxon>
        <taxon>Fungi</taxon>
        <taxon>Fungi incertae sedis</taxon>
        <taxon>Chytridiomycota</taxon>
        <taxon>Chytridiomycota incertae sedis</taxon>
        <taxon>Monoblepharidomycetes</taxon>
        <taxon>Monoblepharidales</taxon>
        <taxon>Gonapodyaceae</taxon>
        <taxon>Gonapodya</taxon>
    </lineage>
</organism>
<feature type="region of interest" description="Disordered" evidence="1">
    <location>
        <begin position="1"/>
        <end position="160"/>
    </location>
</feature>
<gene>
    <name evidence="2" type="ORF">M427DRAFT_156669</name>
</gene>
<dbReference type="PANTHER" id="PTHR34066:SF1">
    <property type="entry name" value="DUF1764 FAMILY PROTEIN"/>
    <property type="match status" value="1"/>
</dbReference>
<dbReference type="EMBL" id="KQ965778">
    <property type="protein sequence ID" value="KXS13370.1"/>
    <property type="molecule type" value="Genomic_DNA"/>
</dbReference>
<reference evidence="2 3" key="1">
    <citation type="journal article" date="2015" name="Genome Biol. Evol.">
        <title>Phylogenomic analyses indicate that early fungi evolved digesting cell walls of algal ancestors of land plants.</title>
        <authorList>
            <person name="Chang Y."/>
            <person name="Wang S."/>
            <person name="Sekimoto S."/>
            <person name="Aerts A.L."/>
            <person name="Choi C."/>
            <person name="Clum A."/>
            <person name="LaButti K.M."/>
            <person name="Lindquist E.A."/>
            <person name="Yee Ngan C."/>
            <person name="Ohm R.A."/>
            <person name="Salamov A.A."/>
            <person name="Grigoriev I.V."/>
            <person name="Spatafora J.W."/>
            <person name="Berbee M.L."/>
        </authorList>
    </citation>
    <scope>NUCLEOTIDE SEQUENCE [LARGE SCALE GENOMIC DNA]</scope>
    <source>
        <strain evidence="2 3">JEL478</strain>
    </source>
</reference>
<dbReference type="AlphaFoldDB" id="A0A139A995"/>
<dbReference type="InterPro" id="IPR013885">
    <property type="entry name" value="DUF1764_euk"/>
</dbReference>
<accession>A0A139A995</accession>
<proteinExistence type="predicted"/>